<gene>
    <name evidence="1" type="ORF">V8G54_022673</name>
</gene>
<sequence>MDKVFMHLLSNNAEVYVDDMVELKEMLSALTTYNLWLNLQKCVFEVDGGKLMGFMLTYVYVQWAIGKLTTISCFLPRLAENTRPMNKLLKNLVKFDVPGHQTRYQMVEKVDLSIIVSTRLL</sequence>
<dbReference type="Gene3D" id="3.30.70.270">
    <property type="match status" value="1"/>
</dbReference>
<protein>
    <recommendedName>
        <fullName evidence="3">Reverse transcriptase domain-containing protein</fullName>
    </recommendedName>
</protein>
<dbReference type="InterPro" id="IPR043128">
    <property type="entry name" value="Rev_trsase/Diguanyl_cyclase"/>
</dbReference>
<dbReference type="Proteomes" id="UP001374535">
    <property type="component" value="Chromosome 7"/>
</dbReference>
<name>A0AAQ3N3M9_VIGMU</name>
<dbReference type="InterPro" id="IPR043502">
    <property type="entry name" value="DNA/RNA_pol_sf"/>
</dbReference>
<evidence type="ECO:0000313" key="2">
    <source>
        <dbReference type="Proteomes" id="UP001374535"/>
    </source>
</evidence>
<organism evidence="1 2">
    <name type="scientific">Vigna mungo</name>
    <name type="common">Black gram</name>
    <name type="synonym">Phaseolus mungo</name>
    <dbReference type="NCBI Taxonomy" id="3915"/>
    <lineage>
        <taxon>Eukaryota</taxon>
        <taxon>Viridiplantae</taxon>
        <taxon>Streptophyta</taxon>
        <taxon>Embryophyta</taxon>
        <taxon>Tracheophyta</taxon>
        <taxon>Spermatophyta</taxon>
        <taxon>Magnoliopsida</taxon>
        <taxon>eudicotyledons</taxon>
        <taxon>Gunneridae</taxon>
        <taxon>Pentapetalae</taxon>
        <taxon>rosids</taxon>
        <taxon>fabids</taxon>
        <taxon>Fabales</taxon>
        <taxon>Fabaceae</taxon>
        <taxon>Papilionoideae</taxon>
        <taxon>50 kb inversion clade</taxon>
        <taxon>NPAAA clade</taxon>
        <taxon>indigoferoid/millettioid clade</taxon>
        <taxon>Phaseoleae</taxon>
        <taxon>Vigna</taxon>
    </lineage>
</organism>
<proteinExistence type="predicted"/>
<dbReference type="SUPFAM" id="SSF56672">
    <property type="entry name" value="DNA/RNA polymerases"/>
    <property type="match status" value="1"/>
</dbReference>
<dbReference type="AlphaFoldDB" id="A0AAQ3N3M9"/>
<keyword evidence="2" id="KW-1185">Reference proteome</keyword>
<evidence type="ECO:0000313" key="1">
    <source>
        <dbReference type="EMBL" id="WVZ01867.1"/>
    </source>
</evidence>
<accession>A0AAQ3N3M9</accession>
<dbReference type="EMBL" id="CP144694">
    <property type="protein sequence ID" value="WVZ01867.1"/>
    <property type="molecule type" value="Genomic_DNA"/>
</dbReference>
<evidence type="ECO:0008006" key="3">
    <source>
        <dbReference type="Google" id="ProtNLM"/>
    </source>
</evidence>
<reference evidence="1 2" key="1">
    <citation type="journal article" date="2023" name="Life. Sci Alliance">
        <title>Evolutionary insights into 3D genome organization and epigenetic landscape of Vigna mungo.</title>
        <authorList>
            <person name="Junaid A."/>
            <person name="Singh B."/>
            <person name="Bhatia S."/>
        </authorList>
    </citation>
    <scope>NUCLEOTIDE SEQUENCE [LARGE SCALE GENOMIC DNA]</scope>
    <source>
        <strain evidence="1">Urdbean</strain>
    </source>
</reference>